<gene>
    <name evidence="2" type="ORF">RAS12_30640</name>
</gene>
<reference evidence="2 3" key="1">
    <citation type="submission" date="2023-08" db="EMBL/GenBank/DDBJ databases">
        <title>Achromobacter seleniivolatilans sp. nov., isolated from seleniferous soil.</title>
        <authorList>
            <person name="Zhang S."/>
            <person name="Li K."/>
            <person name="Peng J."/>
            <person name="Zhao Q."/>
            <person name="Wang H."/>
            <person name="Guo Y."/>
        </authorList>
    </citation>
    <scope>NUCLEOTIDE SEQUENCE [LARGE SCALE GENOMIC DNA]</scope>
    <source>
        <strain evidence="2 3">R39</strain>
        <plasmid evidence="2 3">unnamed</plasmid>
    </source>
</reference>
<geneLocation type="plasmid" evidence="2 3">
    <name>unnamed</name>
</geneLocation>
<organism evidence="2 3">
    <name type="scientific">Achromobacter seleniivolatilans</name>
    <dbReference type="NCBI Taxonomy" id="3047478"/>
    <lineage>
        <taxon>Bacteria</taxon>
        <taxon>Pseudomonadati</taxon>
        <taxon>Pseudomonadota</taxon>
        <taxon>Betaproteobacteria</taxon>
        <taxon>Burkholderiales</taxon>
        <taxon>Alcaligenaceae</taxon>
        <taxon>Achromobacter</taxon>
    </lineage>
</organism>
<protein>
    <submittedName>
        <fullName evidence="2">Uncharacterized protein</fullName>
    </submittedName>
</protein>
<dbReference type="Proteomes" id="UP001234798">
    <property type="component" value="Plasmid unnamed"/>
</dbReference>
<dbReference type="RefSeq" id="WP_306951964.1">
    <property type="nucleotide sequence ID" value="NZ_CP132977.1"/>
</dbReference>
<name>A0ABY9MAI4_9BURK</name>
<evidence type="ECO:0000256" key="1">
    <source>
        <dbReference type="SAM" id="MobiDB-lite"/>
    </source>
</evidence>
<keyword evidence="2" id="KW-0614">Plasmid</keyword>
<feature type="region of interest" description="Disordered" evidence="1">
    <location>
        <begin position="163"/>
        <end position="187"/>
    </location>
</feature>
<sequence>MHVPVQSPFFMRLYLIQKGRAVLEEGTPLPSPFDLVLQSMLVAVPGSSVGQVRSLAAEEDLFDPTRHSIAEVQWVGDEQAILGRTLAIIAMPSGDRFAPYVFYGPFRDGSTAEAWLLGKFPLTAPRGRVLYPIPNAFSLCLHTWRAEMQGVLENRLDETSCRFGDPKQKLLPPPSGKPIARAQGRPEPAFDRVDRNATQSVIRSEQNIAEQRVLTEKILSLVEPAALDEARRLVAQLQNAITRNA</sequence>
<keyword evidence="3" id="KW-1185">Reference proteome</keyword>
<accession>A0ABY9MAI4</accession>
<evidence type="ECO:0000313" key="2">
    <source>
        <dbReference type="EMBL" id="WMD23993.1"/>
    </source>
</evidence>
<evidence type="ECO:0000313" key="3">
    <source>
        <dbReference type="Proteomes" id="UP001234798"/>
    </source>
</evidence>
<dbReference type="EMBL" id="CP132977">
    <property type="protein sequence ID" value="WMD23993.1"/>
    <property type="molecule type" value="Genomic_DNA"/>
</dbReference>
<proteinExistence type="predicted"/>